<evidence type="ECO:0000313" key="2">
    <source>
        <dbReference type="EMBL" id="VYS94188.1"/>
    </source>
</evidence>
<feature type="transmembrane region" description="Helical" evidence="1">
    <location>
        <begin position="6"/>
        <end position="24"/>
    </location>
</feature>
<evidence type="ECO:0000256" key="1">
    <source>
        <dbReference type="SAM" id="Phobius"/>
    </source>
</evidence>
<sequence>MEDIRKMILFLIINISAFLCFLLGKENRRKRENEHEEE</sequence>
<name>A0A6N2SNP8_CLOIN</name>
<proteinExistence type="predicted"/>
<accession>A0A6N2SNP8</accession>
<gene>
    <name evidence="2" type="ORF">CILFYP12_00900</name>
</gene>
<reference evidence="2" key="1">
    <citation type="submission" date="2019-11" db="EMBL/GenBank/DDBJ databases">
        <authorList>
            <person name="Feng L."/>
        </authorList>
    </citation>
    <scope>NUCLEOTIDE SEQUENCE</scope>
    <source>
        <strain evidence="2">CinnocuumLFYP12</strain>
    </source>
</reference>
<keyword evidence="1" id="KW-0472">Membrane</keyword>
<keyword evidence="1" id="KW-1133">Transmembrane helix</keyword>
<keyword evidence="1" id="KW-0812">Transmembrane</keyword>
<dbReference type="EMBL" id="CACRTE010000013">
    <property type="protein sequence ID" value="VYS94188.1"/>
    <property type="molecule type" value="Genomic_DNA"/>
</dbReference>
<organism evidence="2">
    <name type="scientific">Clostridium innocuum</name>
    <dbReference type="NCBI Taxonomy" id="1522"/>
    <lineage>
        <taxon>Bacteria</taxon>
        <taxon>Bacillati</taxon>
        <taxon>Bacillota</taxon>
        <taxon>Clostridia</taxon>
        <taxon>Eubacteriales</taxon>
        <taxon>Clostridiaceae</taxon>
        <taxon>Clostridium</taxon>
    </lineage>
</organism>
<dbReference type="AlphaFoldDB" id="A0A6N2SNP8"/>
<protein>
    <submittedName>
        <fullName evidence="2">Uncharacterized protein</fullName>
    </submittedName>
</protein>